<feature type="compositionally biased region" description="Basic and acidic residues" evidence="1">
    <location>
        <begin position="17"/>
        <end position="27"/>
    </location>
</feature>
<dbReference type="AlphaFoldDB" id="A0A7T0KEC9"/>
<reference evidence="2 3" key="1">
    <citation type="submission" date="2020-11" db="EMBL/GenBank/DDBJ databases">
        <title>Corynebacterium sp. ZJ-599.</title>
        <authorList>
            <person name="Zhou J."/>
        </authorList>
    </citation>
    <scope>NUCLEOTIDE SEQUENCE [LARGE SCALE GENOMIC DNA]</scope>
    <source>
        <strain evidence="2 3">ZJ-599</strain>
    </source>
</reference>
<name>A0A7T0KEC9_9CORY</name>
<dbReference type="KEGG" id="cliz:G7Y31_00480"/>
<gene>
    <name evidence="2" type="ORF">G7Y31_00480</name>
</gene>
<organism evidence="2 3">
    <name type="scientific">Corynebacterium lizhenjunii</name>
    <dbReference type="NCBI Taxonomy" id="2709394"/>
    <lineage>
        <taxon>Bacteria</taxon>
        <taxon>Bacillati</taxon>
        <taxon>Actinomycetota</taxon>
        <taxon>Actinomycetes</taxon>
        <taxon>Mycobacteriales</taxon>
        <taxon>Corynebacteriaceae</taxon>
        <taxon>Corynebacterium</taxon>
    </lineage>
</organism>
<evidence type="ECO:0000256" key="1">
    <source>
        <dbReference type="SAM" id="MobiDB-lite"/>
    </source>
</evidence>
<feature type="region of interest" description="Disordered" evidence="1">
    <location>
        <begin position="1"/>
        <end position="33"/>
    </location>
</feature>
<sequence length="92" mass="10523">MYSGKHEHMTPAQQAAQDERAQEDLRHGSFQATQYSTAPLSDFMTRLVAEEIPMLDSASRQRVHELLRAYDGPIIETQEQLPAQIRQLLDLD</sequence>
<protein>
    <submittedName>
        <fullName evidence="2">Uncharacterized protein</fullName>
    </submittedName>
</protein>
<accession>A0A7T0KEC9</accession>
<evidence type="ECO:0000313" key="3">
    <source>
        <dbReference type="Proteomes" id="UP000594681"/>
    </source>
</evidence>
<dbReference type="RefSeq" id="WP_165010450.1">
    <property type="nucleotide sequence ID" value="NZ_CP064954.1"/>
</dbReference>
<dbReference type="Proteomes" id="UP000594681">
    <property type="component" value="Chromosome"/>
</dbReference>
<keyword evidence="3" id="KW-1185">Reference proteome</keyword>
<evidence type="ECO:0000313" key="2">
    <source>
        <dbReference type="EMBL" id="QPK79251.1"/>
    </source>
</evidence>
<proteinExistence type="predicted"/>
<dbReference type="EMBL" id="CP064954">
    <property type="protein sequence ID" value="QPK79251.1"/>
    <property type="molecule type" value="Genomic_DNA"/>
</dbReference>